<accession>M0LC56</accession>
<evidence type="ECO:0000256" key="2">
    <source>
        <dbReference type="ARBA" id="ARBA00023163"/>
    </source>
</evidence>
<dbReference type="EMBL" id="AOLZ01000064">
    <property type="protein sequence ID" value="EMA29999.1"/>
    <property type="molecule type" value="Genomic_DNA"/>
</dbReference>
<dbReference type="AlphaFoldDB" id="M0LC56"/>
<evidence type="ECO:0000256" key="1">
    <source>
        <dbReference type="ARBA" id="ARBA00023015"/>
    </source>
</evidence>
<evidence type="ECO:0000256" key="3">
    <source>
        <dbReference type="SAM" id="MobiDB-lite"/>
    </source>
</evidence>
<sequence>MYEEAGASAPPLHHDGAGAGQTRSVNDAFASLEDREFDPKTHGAPELGKDYTPPKSKRSSRSNSEKSLRDIAQSLDETEFTEK</sequence>
<dbReference type="Proteomes" id="UP000011555">
    <property type="component" value="Unassembled WGS sequence"/>
</dbReference>
<dbReference type="PROSITE" id="PS51516">
    <property type="entry name" value="SOX_C"/>
    <property type="match status" value="1"/>
</dbReference>
<keyword evidence="7" id="KW-1185">Reference proteome</keyword>
<reference evidence="6 7" key="2">
    <citation type="journal article" date="2014" name="PLoS Genet.">
        <title>Phylogenetically driven sequencing of extremely halophilic archaea reveals strategies for static and dynamic osmo-response.</title>
        <authorList>
            <person name="Becker E.A."/>
            <person name="Seitzer P.M."/>
            <person name="Tritt A."/>
            <person name="Larsen D."/>
            <person name="Krusor M."/>
            <person name="Yao A.I."/>
            <person name="Wu D."/>
            <person name="Madern D."/>
            <person name="Eisen J.A."/>
            <person name="Darling A.E."/>
            <person name="Facciotti M.T."/>
        </authorList>
    </citation>
    <scope>NUCLEOTIDE SEQUENCE [LARGE SCALE GENOMIC DNA]</scope>
    <source>
        <strain evidence="6 7">AJ5</strain>
    </source>
</reference>
<reference evidence="5 8" key="1">
    <citation type="journal article" date="2011" name="J. Bacteriol.">
        <title>Genome sequence of Halobiforma lacisalsi AJ5, an extremely halophilic archaeon which harbors a bop gene.</title>
        <authorList>
            <person name="Jiang X."/>
            <person name="Wang S."/>
            <person name="Cheng H."/>
            <person name="Huo Y."/>
            <person name="Zhang X."/>
            <person name="Zhu X."/>
            <person name="Han X."/>
            <person name="Ni P."/>
            <person name="Wu M."/>
        </authorList>
    </citation>
    <scope>NUCLEOTIDE SEQUENCE [LARGE SCALE GENOMIC DNA]</scope>
    <source>
        <strain evidence="5 8">AJ5</strain>
        <plasmid evidence="5">pHLAJ5I</plasmid>
        <plasmid evidence="8">phlaj5i</plasmid>
    </source>
</reference>
<name>M0LC56_NATLA</name>
<evidence type="ECO:0000259" key="4">
    <source>
        <dbReference type="PROSITE" id="PS51516"/>
    </source>
</evidence>
<protein>
    <recommendedName>
        <fullName evidence="4">Sox C-terminal domain-containing protein</fullName>
    </recommendedName>
</protein>
<evidence type="ECO:0000313" key="6">
    <source>
        <dbReference type="EMBL" id="EMA29999.1"/>
    </source>
</evidence>
<proteinExistence type="predicted"/>
<dbReference type="Proteomes" id="UP000186547">
    <property type="component" value="Plasmid pHLAJ5I"/>
</dbReference>
<geneLocation type="plasmid" evidence="8">
    <name>phlaj5i</name>
</geneLocation>
<evidence type="ECO:0000313" key="5">
    <source>
        <dbReference type="EMBL" id="APX00264.1"/>
    </source>
</evidence>
<dbReference type="EMBL" id="CP019286">
    <property type="protein sequence ID" value="APX00264.1"/>
    <property type="molecule type" value="Genomic_DNA"/>
</dbReference>
<keyword evidence="2" id="KW-0804">Transcription</keyword>
<feature type="compositionally biased region" description="Basic and acidic residues" evidence="3">
    <location>
        <begin position="32"/>
        <end position="49"/>
    </location>
</feature>
<keyword evidence="5" id="KW-0614">Plasmid</keyword>
<feature type="region of interest" description="Disordered" evidence="3">
    <location>
        <begin position="1"/>
        <end position="83"/>
    </location>
</feature>
<keyword evidence="1" id="KW-0805">Transcription regulation</keyword>
<evidence type="ECO:0000313" key="7">
    <source>
        <dbReference type="Proteomes" id="UP000011555"/>
    </source>
</evidence>
<organism evidence="6 7">
    <name type="scientific">Natronobacterium lacisalsi AJ5</name>
    <dbReference type="NCBI Taxonomy" id="358396"/>
    <lineage>
        <taxon>Archaea</taxon>
        <taxon>Methanobacteriati</taxon>
        <taxon>Methanobacteriota</taxon>
        <taxon>Stenosarchaea group</taxon>
        <taxon>Halobacteria</taxon>
        <taxon>Halobacteriales</taxon>
        <taxon>Natrialbaceae</taxon>
        <taxon>Natronobacterium</taxon>
    </lineage>
</organism>
<dbReference type="InterPro" id="IPR021934">
    <property type="entry name" value="Sox_C"/>
</dbReference>
<reference evidence="5" key="3">
    <citation type="submission" date="2017-01" db="EMBL/GenBank/DDBJ databases">
        <authorList>
            <person name="Mah S.A."/>
            <person name="Swanson W.J."/>
            <person name="Moy G.W."/>
            <person name="Vacquier V.D."/>
        </authorList>
    </citation>
    <scope>NUCLEOTIDE SEQUENCE</scope>
    <source>
        <strain evidence="5">AJ5</strain>
        <plasmid evidence="5">pHLAJ5I</plasmid>
    </source>
</reference>
<gene>
    <name evidence="6" type="ORF">C445_16874</name>
    <name evidence="5" type="ORF">CHINAEXTREME_20900</name>
</gene>
<evidence type="ECO:0000313" key="8">
    <source>
        <dbReference type="Proteomes" id="UP000186547"/>
    </source>
</evidence>
<geneLocation type="plasmid" evidence="5">
    <name>pHLAJ5I</name>
</geneLocation>
<feature type="domain" description="Sox C-terminal" evidence="4">
    <location>
        <begin position="1"/>
        <end position="83"/>
    </location>
</feature>
<dbReference type="KEGG" id="hlc:CHINAEXTREME20900"/>